<dbReference type="KEGG" id="bpg:Bathy02g03680"/>
<proteinExistence type="predicted"/>
<dbReference type="EMBL" id="FO082277">
    <property type="protein sequence ID" value="CCO14901.1"/>
    <property type="molecule type" value="Genomic_DNA"/>
</dbReference>
<evidence type="ECO:0000256" key="1">
    <source>
        <dbReference type="SAM" id="Coils"/>
    </source>
</evidence>
<accession>K8EAW0</accession>
<dbReference type="eggNOG" id="ENOG502SB7S">
    <property type="taxonomic scope" value="Eukaryota"/>
</dbReference>
<dbReference type="Proteomes" id="UP000198341">
    <property type="component" value="Chromosome 2"/>
</dbReference>
<keyword evidence="1" id="KW-0175">Coiled coil</keyword>
<dbReference type="GeneID" id="19017481"/>
<feature type="coiled-coil region" evidence="1">
    <location>
        <begin position="365"/>
        <end position="392"/>
    </location>
</feature>
<dbReference type="PANTHER" id="PTHR37262:SF1">
    <property type="entry name" value="PROTEIN PEP-RELATED DEVELOPMENT ARRESTED 1, CHLOROPLASTIC"/>
    <property type="match status" value="1"/>
</dbReference>
<evidence type="ECO:0000313" key="3">
    <source>
        <dbReference type="EMBL" id="CCO14901.1"/>
    </source>
</evidence>
<dbReference type="PANTHER" id="PTHR37262">
    <property type="entry name" value="PROTEIN PEP-RELATED DEVELOPMENT ARRESTED 1, CHLOROPLASTIC"/>
    <property type="match status" value="1"/>
</dbReference>
<dbReference type="InterPro" id="IPR038961">
    <property type="entry name" value="PRDA1"/>
</dbReference>
<gene>
    <name evidence="3" type="ORF">Bathy02g03680</name>
</gene>
<feature type="compositionally biased region" description="Basic and acidic residues" evidence="2">
    <location>
        <begin position="263"/>
        <end position="275"/>
    </location>
</feature>
<evidence type="ECO:0000313" key="4">
    <source>
        <dbReference type="Proteomes" id="UP000198341"/>
    </source>
</evidence>
<evidence type="ECO:0000256" key="2">
    <source>
        <dbReference type="SAM" id="MobiDB-lite"/>
    </source>
</evidence>
<protein>
    <submittedName>
        <fullName evidence="3">Uncharacterized protein</fullName>
    </submittedName>
</protein>
<feature type="compositionally biased region" description="Acidic residues" evidence="2">
    <location>
        <begin position="121"/>
        <end position="131"/>
    </location>
</feature>
<name>K8EAW0_9CHLO</name>
<dbReference type="GO" id="GO:0006355">
    <property type="term" value="P:regulation of DNA-templated transcription"/>
    <property type="evidence" value="ECO:0007669"/>
    <property type="project" value="InterPro"/>
</dbReference>
<sequence>MSSAAHACAAARGFSMVVSLKGGGSAGGGTRGGKRRSGCQNFGKMASSMIWSRRRDDDWRRGRFRRRGPRRDVFTILRAKKEEDFVKENVDNAAKVLDSIIKETVEQIFVDEVSEEVFEEVDELSNDDESESASKSFEREKRRRKEMEKEQMRVRILKSVVKSKFNELDGTFLSVLGAYIKQAEMKDDMPLLSLLQAIKEETLQAVTVEMQPEMQVVQLVARLMRAEDRAEVLKIAHKGGGRAKCLKVYDGVVEDPTAEEEEGKDKEDETSREDYVPKADIDEVERAAAQLCDEMELREVVPSWDLLYQIILARESARQMSPKSDKLGVYSEIVVSGAFAPSELPKAEAALIRKLVQTDDANKRREMLFEAMESARIENEKASEEARKQHEEGKIKLTKTTRGFNEREEEITDEELMLKDLRPGRMIDCLINLRCSLLDDERVKERGEQAVVAERMAVMYFEVCDLVLKNANGGILPTNRSSSKNNSSASGGGAAGAR</sequence>
<feature type="region of interest" description="Disordered" evidence="2">
    <location>
        <begin position="256"/>
        <end position="275"/>
    </location>
</feature>
<dbReference type="OrthoDB" id="2015968at2759"/>
<keyword evidence="4" id="KW-1185">Reference proteome</keyword>
<feature type="region of interest" description="Disordered" evidence="2">
    <location>
        <begin position="121"/>
        <end position="144"/>
    </location>
</feature>
<dbReference type="RefSeq" id="XP_007514661.1">
    <property type="nucleotide sequence ID" value="XM_007514599.1"/>
</dbReference>
<feature type="region of interest" description="Disordered" evidence="2">
    <location>
        <begin position="475"/>
        <end position="498"/>
    </location>
</feature>
<organism evidence="3 4">
    <name type="scientific">Bathycoccus prasinos</name>
    <dbReference type="NCBI Taxonomy" id="41875"/>
    <lineage>
        <taxon>Eukaryota</taxon>
        <taxon>Viridiplantae</taxon>
        <taxon>Chlorophyta</taxon>
        <taxon>Mamiellophyceae</taxon>
        <taxon>Mamiellales</taxon>
        <taxon>Bathycoccaceae</taxon>
        <taxon>Bathycoccus</taxon>
    </lineage>
</organism>
<dbReference type="GO" id="GO:0042644">
    <property type="term" value="C:chloroplast nucleoid"/>
    <property type="evidence" value="ECO:0007669"/>
    <property type="project" value="InterPro"/>
</dbReference>
<reference evidence="3 4" key="1">
    <citation type="submission" date="2011-10" db="EMBL/GenBank/DDBJ databases">
        <authorList>
            <person name="Genoscope - CEA"/>
        </authorList>
    </citation>
    <scope>NUCLEOTIDE SEQUENCE [LARGE SCALE GENOMIC DNA]</scope>
    <source>
        <strain evidence="3 4">RCC 1105</strain>
    </source>
</reference>
<dbReference type="AlphaFoldDB" id="K8EAW0"/>